<evidence type="ECO:0000313" key="2">
    <source>
        <dbReference type="EMBL" id="AGM32588.1"/>
    </source>
</evidence>
<organism evidence="2">
    <name type="scientific">Coptotermes formosanus</name>
    <name type="common">Formosan subterranean termite</name>
    <dbReference type="NCBI Taxonomy" id="36987"/>
    <lineage>
        <taxon>Eukaryota</taxon>
        <taxon>Metazoa</taxon>
        <taxon>Ecdysozoa</taxon>
        <taxon>Arthropoda</taxon>
        <taxon>Hexapoda</taxon>
        <taxon>Insecta</taxon>
        <taxon>Pterygota</taxon>
        <taxon>Neoptera</taxon>
        <taxon>Polyneoptera</taxon>
        <taxon>Dictyoptera</taxon>
        <taxon>Blattodea</taxon>
        <taxon>Blattoidea</taxon>
        <taxon>Termitoidae</taxon>
        <taxon>Rhinotermitidae</taxon>
        <taxon>Coptotermes</taxon>
    </lineage>
</organism>
<feature type="signal peptide" evidence="1">
    <location>
        <begin position="1"/>
        <end position="22"/>
    </location>
</feature>
<protein>
    <recommendedName>
        <fullName evidence="3">Chitin-binding type-2 domain-containing protein</fullName>
    </recommendedName>
</protein>
<feature type="chain" id="PRO_5004380736" description="Chitin-binding type-2 domain-containing protein" evidence="1">
    <location>
        <begin position="23"/>
        <end position="159"/>
    </location>
</feature>
<sequence>MGKGMQMILVIILATIVMFGIAQLELSPGRNPDVALLYARLRSTGVVTLAADFNCSSQGASVINCTTYRVCGNVDNVGLVGAIYTCPAGETLDPATYECSPSYVCSSPCTGRTFICHTNTTYTLCIPNGISYSVNSSCPNAYYCNEVCSAPCLNHIPDC</sequence>
<reference evidence="2" key="1">
    <citation type="submission" date="2013-03" db="EMBL/GenBank/DDBJ databases">
        <title>Immune-Related transcriptome of Coptotermes formosanus Shiraki workers: the defense mechanism.</title>
        <authorList>
            <person name="Hussain A."/>
            <person name="Li Y.F."/>
            <person name="Wen S.Y."/>
        </authorList>
    </citation>
    <scope>NUCLEOTIDE SEQUENCE</scope>
</reference>
<accession>R4V429</accession>
<dbReference type="EMBL" id="KC740764">
    <property type="protein sequence ID" value="AGM32588.1"/>
    <property type="molecule type" value="mRNA"/>
</dbReference>
<evidence type="ECO:0008006" key="3">
    <source>
        <dbReference type="Google" id="ProtNLM"/>
    </source>
</evidence>
<evidence type="ECO:0000256" key="1">
    <source>
        <dbReference type="SAM" id="SignalP"/>
    </source>
</evidence>
<dbReference type="AlphaFoldDB" id="R4V429"/>
<proteinExistence type="evidence at transcript level"/>
<keyword evidence="1" id="KW-0732">Signal</keyword>
<name>R4V429_COPFO</name>